<evidence type="ECO:0000259" key="6">
    <source>
        <dbReference type="Pfam" id="PF00441"/>
    </source>
</evidence>
<evidence type="ECO:0000256" key="2">
    <source>
        <dbReference type="ARBA" id="ARBA00009347"/>
    </source>
</evidence>
<dbReference type="InterPro" id="IPR013786">
    <property type="entry name" value="AcylCoA_DH/ox_N"/>
</dbReference>
<dbReference type="SUPFAM" id="SSF56645">
    <property type="entry name" value="Acyl-CoA dehydrogenase NM domain-like"/>
    <property type="match status" value="1"/>
</dbReference>
<comment type="caution">
    <text evidence="8">The sequence shown here is derived from an EMBL/GenBank/DDBJ whole genome shotgun (WGS) entry which is preliminary data.</text>
</comment>
<name>A0A937HK67_9PROT</name>
<dbReference type="CDD" id="cd00567">
    <property type="entry name" value="ACAD"/>
    <property type="match status" value="1"/>
</dbReference>
<reference evidence="8" key="1">
    <citation type="submission" date="2020-10" db="EMBL/GenBank/DDBJ databases">
        <title>Microbiome of the Black Sea water column analyzed by genome centric metagenomics.</title>
        <authorList>
            <person name="Cabello-Yeves P.J."/>
            <person name="Callieri C."/>
            <person name="Picazo A."/>
            <person name="Mehrshad M."/>
            <person name="Haro-Moreno J.M."/>
            <person name="Roda-Garcia J."/>
            <person name="Dzembekova N."/>
            <person name="Slabakova V."/>
            <person name="Slabakova N."/>
            <person name="Moncheva S."/>
            <person name="Rodriguez-Valera F."/>
        </authorList>
    </citation>
    <scope>NUCLEOTIDE SEQUENCE</scope>
    <source>
        <strain evidence="8">BS307-5m-G5</strain>
    </source>
</reference>
<dbReference type="Gene3D" id="2.40.110.10">
    <property type="entry name" value="Butyryl-CoA Dehydrogenase, subunit A, domain 2"/>
    <property type="match status" value="1"/>
</dbReference>
<feature type="domain" description="Acyl-CoA dehydrogenase/oxidase C-terminal" evidence="6">
    <location>
        <begin position="219"/>
        <end position="356"/>
    </location>
</feature>
<dbReference type="InterPro" id="IPR009075">
    <property type="entry name" value="AcylCo_DH/oxidase_C"/>
</dbReference>
<dbReference type="InterPro" id="IPR036250">
    <property type="entry name" value="AcylCo_DH-like_C"/>
</dbReference>
<feature type="domain" description="Acyl-CoA dehydrogenase/oxidase N-terminal" evidence="7">
    <location>
        <begin position="6"/>
        <end position="118"/>
    </location>
</feature>
<dbReference type="Gene3D" id="1.10.540.10">
    <property type="entry name" value="Acyl-CoA dehydrogenase/oxidase, N-terminal domain"/>
    <property type="match status" value="1"/>
</dbReference>
<sequence>MNFDFSDDQKMLKDQARKFLEDKCSYDDVRTILESDDSHHDGVWNGLCELGFAGAAIPEEFGGLGLGALELCVIAEELGRAAAPVPFSSSIYMFAEAMKLAASDDQKSAWLPQIASGEIIGTLASAEGTQAPSPRTVKATFKGGKLSGRKLPVPDGETASVAVVLANTGGSGEQALSLVLVDLNQDGVTRSAVDTVDPTRGHAEINFDNAEASLIGDEGDGWALLKRVEAGAAVLVAFEQVGGTQAALDMAKDYSLDRYAFGRQIGSYQAIKHRLADMYVKLELARSNAYYGAMILSEGGAELELAAASARISATEAYRFAAQECIQVHGGIGFTWEANPQFHYRRSKLLALSLGSASRWKDRLVAELEKSNVA</sequence>
<dbReference type="GO" id="GO:0050660">
    <property type="term" value="F:flavin adenine dinucleotide binding"/>
    <property type="evidence" value="ECO:0007669"/>
    <property type="project" value="InterPro"/>
</dbReference>
<comment type="cofactor">
    <cofactor evidence="1">
        <name>FAD</name>
        <dbReference type="ChEBI" id="CHEBI:57692"/>
    </cofactor>
</comment>
<dbReference type="Proteomes" id="UP000785783">
    <property type="component" value="Unassembled WGS sequence"/>
</dbReference>
<dbReference type="PANTHER" id="PTHR43884:SF20">
    <property type="entry name" value="ACYL-COA DEHYDROGENASE FADE28"/>
    <property type="match status" value="1"/>
</dbReference>
<evidence type="ECO:0000256" key="5">
    <source>
        <dbReference type="ARBA" id="ARBA00023002"/>
    </source>
</evidence>
<evidence type="ECO:0000256" key="4">
    <source>
        <dbReference type="ARBA" id="ARBA00022827"/>
    </source>
</evidence>
<dbReference type="InterPro" id="IPR037069">
    <property type="entry name" value="AcylCoA_DH/ox_N_sf"/>
</dbReference>
<dbReference type="InterPro" id="IPR009100">
    <property type="entry name" value="AcylCoA_DH/oxidase_NM_dom_sf"/>
</dbReference>
<dbReference type="InterPro" id="IPR046373">
    <property type="entry name" value="Acyl-CoA_Oxase/DH_mid-dom_sf"/>
</dbReference>
<proteinExistence type="inferred from homology"/>
<keyword evidence="4" id="KW-0274">FAD</keyword>
<keyword evidence="3" id="KW-0285">Flavoprotein</keyword>
<evidence type="ECO:0000256" key="1">
    <source>
        <dbReference type="ARBA" id="ARBA00001974"/>
    </source>
</evidence>
<evidence type="ECO:0000259" key="7">
    <source>
        <dbReference type="Pfam" id="PF02771"/>
    </source>
</evidence>
<evidence type="ECO:0000256" key="3">
    <source>
        <dbReference type="ARBA" id="ARBA00022630"/>
    </source>
</evidence>
<evidence type="ECO:0000313" key="9">
    <source>
        <dbReference type="Proteomes" id="UP000785783"/>
    </source>
</evidence>
<dbReference type="Pfam" id="PF00441">
    <property type="entry name" value="Acyl-CoA_dh_1"/>
    <property type="match status" value="1"/>
</dbReference>
<dbReference type="EMBL" id="JADHOK010000031">
    <property type="protein sequence ID" value="MBL6761723.1"/>
    <property type="molecule type" value="Genomic_DNA"/>
</dbReference>
<organism evidence="8 9">
    <name type="scientific">PS1 clade bacterium</name>
    <dbReference type="NCBI Taxonomy" id="2175152"/>
    <lineage>
        <taxon>Bacteria</taxon>
        <taxon>Pseudomonadati</taxon>
        <taxon>Pseudomonadota</taxon>
        <taxon>Alphaproteobacteria</taxon>
        <taxon>PS1 clade</taxon>
    </lineage>
</organism>
<dbReference type="Pfam" id="PF02771">
    <property type="entry name" value="Acyl-CoA_dh_N"/>
    <property type="match status" value="1"/>
</dbReference>
<evidence type="ECO:0000313" key="8">
    <source>
        <dbReference type="EMBL" id="MBL6761723.1"/>
    </source>
</evidence>
<accession>A0A937HK67</accession>
<dbReference type="Gene3D" id="1.20.140.10">
    <property type="entry name" value="Butyryl-CoA Dehydrogenase, subunit A, domain 3"/>
    <property type="match status" value="1"/>
</dbReference>
<protein>
    <submittedName>
        <fullName evidence="8">Acyl-CoA/acyl-ACP dehydrogenase</fullName>
    </submittedName>
</protein>
<dbReference type="GO" id="GO:0003995">
    <property type="term" value="F:acyl-CoA dehydrogenase activity"/>
    <property type="evidence" value="ECO:0007669"/>
    <property type="project" value="TreeGrafter"/>
</dbReference>
<comment type="similarity">
    <text evidence="2">Belongs to the acyl-CoA dehydrogenase family.</text>
</comment>
<dbReference type="PANTHER" id="PTHR43884">
    <property type="entry name" value="ACYL-COA DEHYDROGENASE"/>
    <property type="match status" value="1"/>
</dbReference>
<gene>
    <name evidence="8" type="ORF">ISQ19_03395</name>
</gene>
<dbReference type="AlphaFoldDB" id="A0A937HK67"/>
<keyword evidence="5" id="KW-0560">Oxidoreductase</keyword>
<dbReference type="SUPFAM" id="SSF47203">
    <property type="entry name" value="Acyl-CoA dehydrogenase C-terminal domain-like"/>
    <property type="match status" value="1"/>
</dbReference>